<dbReference type="AlphaFoldDB" id="A0A8S9Z3M3"/>
<evidence type="ECO:0000313" key="1">
    <source>
        <dbReference type="EMBL" id="KAF7258478.1"/>
    </source>
</evidence>
<dbReference type="EMBL" id="JTDE01001702">
    <property type="protein sequence ID" value="KAF7258478.1"/>
    <property type="molecule type" value="Genomic_DNA"/>
</dbReference>
<gene>
    <name evidence="1" type="ORF">EG68_03518</name>
</gene>
<comment type="caution">
    <text evidence="1">The sequence shown here is derived from an EMBL/GenBank/DDBJ whole genome shotgun (WGS) entry which is preliminary data.</text>
</comment>
<proteinExistence type="predicted"/>
<dbReference type="Proteomes" id="UP000822476">
    <property type="component" value="Unassembled WGS sequence"/>
</dbReference>
<reference evidence="1" key="1">
    <citation type="submission" date="2019-07" db="EMBL/GenBank/DDBJ databases">
        <title>Annotation for the trematode Paragonimus miyazaki's.</title>
        <authorList>
            <person name="Choi Y.-J."/>
        </authorList>
    </citation>
    <scope>NUCLEOTIDE SEQUENCE</scope>
    <source>
        <strain evidence="1">Japan</strain>
    </source>
</reference>
<protein>
    <submittedName>
        <fullName evidence="1">Uncharacterized protein</fullName>
    </submittedName>
</protein>
<evidence type="ECO:0000313" key="2">
    <source>
        <dbReference type="Proteomes" id="UP000822476"/>
    </source>
</evidence>
<keyword evidence="2" id="KW-1185">Reference proteome</keyword>
<sequence length="99" mass="10920">MNSGLNISAIASGPPTTETEERVIHFRDGQVVSHDVMEQEWMNRELEQKNVEAETTTSTKTQMVLNLAESCGRVLADLLGITDPRYAGIVNESANVEED</sequence>
<organism evidence="1 2">
    <name type="scientific">Paragonimus skrjabini miyazakii</name>
    <dbReference type="NCBI Taxonomy" id="59628"/>
    <lineage>
        <taxon>Eukaryota</taxon>
        <taxon>Metazoa</taxon>
        <taxon>Spiralia</taxon>
        <taxon>Lophotrochozoa</taxon>
        <taxon>Platyhelminthes</taxon>
        <taxon>Trematoda</taxon>
        <taxon>Digenea</taxon>
        <taxon>Plagiorchiida</taxon>
        <taxon>Troglotremata</taxon>
        <taxon>Troglotrematidae</taxon>
        <taxon>Paragonimus</taxon>
    </lineage>
</organism>
<accession>A0A8S9Z3M3</accession>
<name>A0A8S9Z3M3_9TREM</name>
<dbReference type="OrthoDB" id="10360879at2759"/>